<protein>
    <recommendedName>
        <fullName evidence="4">Flagellar hook-basal body complex protein FliE</fullName>
    </recommendedName>
</protein>
<accession>A0A1I0BSV4</accession>
<comment type="subcellular location">
    <subcellularLocation>
        <location evidence="1 4">Bacterial flagellum basal body</location>
    </subcellularLocation>
</comment>
<sequence>MNVESTQFITSMKSISKMLEQPEAKKETEGAQLFGDILRSTAENVKQTQADVENKQYLLATGQLDDAHSLPIAEAKAAVSLDLMITLRNKVIEGYNELVKINL</sequence>
<keyword evidence="5" id="KW-0966">Cell projection</keyword>
<dbReference type="GO" id="GO:0009425">
    <property type="term" value="C:bacterial-type flagellum basal body"/>
    <property type="evidence" value="ECO:0007669"/>
    <property type="project" value="UniProtKB-SubCell"/>
</dbReference>
<dbReference type="HAMAP" id="MF_00724">
    <property type="entry name" value="FliE"/>
    <property type="match status" value="1"/>
</dbReference>
<dbReference type="Pfam" id="PF02049">
    <property type="entry name" value="FliE"/>
    <property type="match status" value="1"/>
</dbReference>
<evidence type="ECO:0000256" key="3">
    <source>
        <dbReference type="ARBA" id="ARBA00023143"/>
    </source>
</evidence>
<gene>
    <name evidence="4" type="primary">fliE</name>
    <name evidence="5" type="ORF">SAMN04487771_10058</name>
</gene>
<dbReference type="EMBL" id="FOIL01000005">
    <property type="protein sequence ID" value="SET09412.1"/>
    <property type="molecule type" value="Genomic_DNA"/>
</dbReference>
<dbReference type="OrthoDB" id="9812413at2"/>
<dbReference type="InterPro" id="IPR001624">
    <property type="entry name" value="FliE"/>
</dbReference>
<name>A0A1I0BSV4_9FIRM</name>
<keyword evidence="6" id="KW-1185">Reference proteome</keyword>
<dbReference type="STRING" id="1526.SAMN02910262_00886"/>
<evidence type="ECO:0000256" key="1">
    <source>
        <dbReference type="ARBA" id="ARBA00004117"/>
    </source>
</evidence>
<dbReference type="PANTHER" id="PTHR34653:SF1">
    <property type="entry name" value="FLAGELLAR HOOK-BASAL BODY COMPLEX PROTEIN FLIE"/>
    <property type="match status" value="1"/>
</dbReference>
<proteinExistence type="inferred from homology"/>
<dbReference type="PRINTS" id="PR01006">
    <property type="entry name" value="FLGHOOKFLIE"/>
</dbReference>
<evidence type="ECO:0000313" key="5">
    <source>
        <dbReference type="EMBL" id="SET09412.1"/>
    </source>
</evidence>
<evidence type="ECO:0000256" key="2">
    <source>
        <dbReference type="ARBA" id="ARBA00009272"/>
    </source>
</evidence>
<dbReference type="GO" id="GO:0003774">
    <property type="term" value="F:cytoskeletal motor activity"/>
    <property type="evidence" value="ECO:0007669"/>
    <property type="project" value="InterPro"/>
</dbReference>
<dbReference type="GO" id="GO:0005198">
    <property type="term" value="F:structural molecule activity"/>
    <property type="evidence" value="ECO:0007669"/>
    <property type="project" value="InterPro"/>
</dbReference>
<keyword evidence="3 4" id="KW-0975">Bacterial flagellum</keyword>
<dbReference type="Proteomes" id="UP000199820">
    <property type="component" value="Unassembled WGS sequence"/>
</dbReference>
<evidence type="ECO:0000256" key="4">
    <source>
        <dbReference type="HAMAP-Rule" id="MF_00724"/>
    </source>
</evidence>
<comment type="similarity">
    <text evidence="2 4">Belongs to the FliE family.</text>
</comment>
<keyword evidence="5" id="KW-0282">Flagellum</keyword>
<dbReference type="GO" id="GO:0071973">
    <property type="term" value="P:bacterial-type flagellum-dependent cell motility"/>
    <property type="evidence" value="ECO:0007669"/>
    <property type="project" value="InterPro"/>
</dbReference>
<keyword evidence="5" id="KW-0969">Cilium</keyword>
<dbReference type="PANTHER" id="PTHR34653">
    <property type="match status" value="1"/>
</dbReference>
<reference evidence="5 6" key="1">
    <citation type="submission" date="2016-10" db="EMBL/GenBank/DDBJ databases">
        <authorList>
            <person name="de Groot N.N."/>
        </authorList>
    </citation>
    <scope>NUCLEOTIDE SEQUENCE [LARGE SCALE GENOMIC DNA]</scope>
    <source>
        <strain evidence="5 6">KH1P1</strain>
    </source>
</reference>
<dbReference type="AlphaFoldDB" id="A0A1I0BSV4"/>
<dbReference type="eggNOG" id="COG1677">
    <property type="taxonomic scope" value="Bacteria"/>
</dbReference>
<evidence type="ECO:0000313" key="6">
    <source>
        <dbReference type="Proteomes" id="UP000199820"/>
    </source>
</evidence>
<organism evidence="5 6">
    <name type="scientific">[Clostridium] aminophilum</name>
    <dbReference type="NCBI Taxonomy" id="1526"/>
    <lineage>
        <taxon>Bacteria</taxon>
        <taxon>Bacillati</taxon>
        <taxon>Bacillota</taxon>
        <taxon>Clostridia</taxon>
        <taxon>Lachnospirales</taxon>
        <taxon>Lachnospiraceae</taxon>
    </lineage>
</organism>